<keyword evidence="3 7" id="KW-0808">Transferase</keyword>
<sequence>MASDRTRFEFTVHAVDGKARTGEIAMRRGTIRTPAFMPVGTAATVKAMKPEAVRETGADIILGNTYHLMLRPGAERVAKLGGLHNFMRWDRPILTDSGGYQVMSLSDLRKLTEKGVEFRSHIDGSKHMLSPERSMEIQRLLGSDIVMCFDECPRADRPMAEIEASMELSMRWAQRSRDAFDAGGEHAANSALFGIQQGALDEGLRGRSAEALRQIGFDGYAIGGLAVGEGQEAMFGVLDYAPGMLPEDAPRYLMGVGKPDDLVGAVERGVDMFDCVLPTRSGRNGQAFTWNGPLNLRNARHAEDTAPLDDRCTCPTCANYSRAYLHHLQKSGEILGAMLVTEHNLSFYQQLMQAMRDAIGDGRFASFAENFRRDYFSKS</sequence>
<evidence type="ECO:0000313" key="9">
    <source>
        <dbReference type="EMBL" id="MWV28105.1"/>
    </source>
</evidence>
<feature type="binding site" evidence="7">
    <location>
        <position position="150"/>
    </location>
    <ligand>
        <name>substrate</name>
    </ligand>
</feature>
<dbReference type="InterPro" id="IPR036511">
    <property type="entry name" value="TGT-like_sf"/>
</dbReference>
<keyword evidence="5 7" id="KW-0671">Queuosine biosynthesis</keyword>
<dbReference type="Pfam" id="PF01702">
    <property type="entry name" value="TGT"/>
    <property type="match status" value="1"/>
</dbReference>
<evidence type="ECO:0000256" key="6">
    <source>
        <dbReference type="ARBA" id="ARBA00050112"/>
    </source>
</evidence>
<reference evidence="9 10" key="2">
    <citation type="submission" date="2020-02" db="EMBL/GenBank/DDBJ databases">
        <title>Erythrobacter dongmakensis sp. nov., isolated from a tidal mudflat.</title>
        <authorList>
            <person name="Kim I.S."/>
        </authorList>
    </citation>
    <scope>NUCLEOTIDE SEQUENCE [LARGE SCALE GENOMIC DNA]</scope>
    <source>
        <strain evidence="9 10">GH3-10</strain>
    </source>
</reference>
<dbReference type="NCBIfam" id="TIGR00449">
    <property type="entry name" value="tgt_general"/>
    <property type="match status" value="1"/>
</dbReference>
<dbReference type="InterPro" id="IPR004803">
    <property type="entry name" value="TGT"/>
</dbReference>
<feature type="binding site" evidence="7">
    <location>
        <begin position="96"/>
        <end position="100"/>
    </location>
    <ligand>
        <name>substrate</name>
    </ligand>
</feature>
<dbReference type="GO" id="GO:0008616">
    <property type="term" value="P:tRNA queuosine(34) biosynthetic process"/>
    <property type="evidence" value="ECO:0007669"/>
    <property type="project" value="UniProtKB-UniRule"/>
</dbReference>
<dbReference type="PANTHER" id="PTHR46499">
    <property type="entry name" value="QUEUINE TRNA-RIBOSYLTRANSFERASE"/>
    <property type="match status" value="1"/>
</dbReference>
<keyword evidence="7" id="KW-0479">Metal-binding</keyword>
<organism evidence="9 10">
    <name type="scientific">Aurantiacibacter rhizosphaerae</name>
    <dbReference type="NCBI Taxonomy" id="2691582"/>
    <lineage>
        <taxon>Bacteria</taxon>
        <taxon>Pseudomonadati</taxon>
        <taxon>Pseudomonadota</taxon>
        <taxon>Alphaproteobacteria</taxon>
        <taxon>Sphingomonadales</taxon>
        <taxon>Erythrobacteraceae</taxon>
        <taxon>Aurantiacibacter</taxon>
    </lineage>
</organism>
<evidence type="ECO:0000259" key="8">
    <source>
        <dbReference type="Pfam" id="PF01702"/>
    </source>
</evidence>
<dbReference type="Proteomes" id="UP000461409">
    <property type="component" value="Unassembled WGS sequence"/>
</dbReference>
<dbReference type="GO" id="GO:0008479">
    <property type="term" value="F:tRNA-guanosine(34) queuine transglycosylase activity"/>
    <property type="evidence" value="ECO:0007669"/>
    <property type="project" value="UniProtKB-UniRule"/>
</dbReference>
<name>A0A844XF24_9SPHN</name>
<comment type="cofactor">
    <cofactor evidence="7">
        <name>Zn(2+)</name>
        <dbReference type="ChEBI" id="CHEBI:29105"/>
    </cofactor>
    <text evidence="7">Binds 1 zinc ion per subunit.</text>
</comment>
<dbReference type="InterPro" id="IPR002616">
    <property type="entry name" value="tRNA_ribo_trans-like"/>
</dbReference>
<feature type="binding site" evidence="7">
    <location>
        <position position="224"/>
    </location>
    <ligand>
        <name>substrate</name>
    </ligand>
</feature>
<dbReference type="RefSeq" id="WP_160485740.1">
    <property type="nucleotide sequence ID" value="NZ_WUBR01000002.1"/>
</dbReference>
<evidence type="ECO:0000256" key="2">
    <source>
        <dbReference type="ARBA" id="ARBA00022676"/>
    </source>
</evidence>
<dbReference type="HAMAP" id="MF_00168">
    <property type="entry name" value="Q_tRNA_Tgt"/>
    <property type="match status" value="1"/>
</dbReference>
<feature type="binding site" evidence="7">
    <location>
        <position position="314"/>
    </location>
    <ligand>
        <name>Zn(2+)</name>
        <dbReference type="ChEBI" id="CHEBI:29105"/>
    </ligand>
</feature>
<dbReference type="SUPFAM" id="SSF51713">
    <property type="entry name" value="tRNA-guanine transglycosylase"/>
    <property type="match status" value="1"/>
</dbReference>
<comment type="similarity">
    <text evidence="7">Belongs to the queuine tRNA-ribosyltransferase family.</text>
</comment>
<dbReference type="NCBIfam" id="TIGR00430">
    <property type="entry name" value="Q_tRNA_tgt"/>
    <property type="match status" value="1"/>
</dbReference>
<proteinExistence type="inferred from homology"/>
<keyword evidence="2 7" id="KW-0328">Glycosyltransferase</keyword>
<feature type="binding site" evidence="7">
    <location>
        <position position="317"/>
    </location>
    <ligand>
        <name>Zn(2+)</name>
        <dbReference type="ChEBI" id="CHEBI:29105"/>
    </ligand>
</feature>
<evidence type="ECO:0000256" key="1">
    <source>
        <dbReference type="ARBA" id="ARBA00004691"/>
    </source>
</evidence>
<keyword evidence="7" id="KW-0862">Zinc</keyword>
<dbReference type="UniPathway" id="UPA00392"/>
<dbReference type="AlphaFoldDB" id="A0A844XF24"/>
<evidence type="ECO:0000256" key="3">
    <source>
        <dbReference type="ARBA" id="ARBA00022679"/>
    </source>
</evidence>
<evidence type="ECO:0000256" key="5">
    <source>
        <dbReference type="ARBA" id="ARBA00022785"/>
    </source>
</evidence>
<dbReference type="GO" id="GO:0005829">
    <property type="term" value="C:cytosol"/>
    <property type="evidence" value="ECO:0007669"/>
    <property type="project" value="TreeGrafter"/>
</dbReference>
<evidence type="ECO:0000313" key="10">
    <source>
        <dbReference type="Proteomes" id="UP000461409"/>
    </source>
</evidence>
<feature type="binding site" evidence="7">
    <location>
        <position position="312"/>
    </location>
    <ligand>
        <name>Zn(2+)</name>
        <dbReference type="ChEBI" id="CHEBI:29105"/>
    </ligand>
</feature>
<feature type="region of interest" description="RNA binding" evidence="7">
    <location>
        <begin position="255"/>
        <end position="261"/>
    </location>
</feature>
<dbReference type="GO" id="GO:0046872">
    <property type="term" value="F:metal ion binding"/>
    <property type="evidence" value="ECO:0007669"/>
    <property type="project" value="UniProtKB-KW"/>
</dbReference>
<reference evidence="9 10" key="1">
    <citation type="submission" date="2019-12" db="EMBL/GenBank/DDBJ databases">
        <authorList>
            <person name="Lee S.D."/>
        </authorList>
    </citation>
    <scope>NUCLEOTIDE SEQUENCE [LARGE SCALE GENOMIC DNA]</scope>
    <source>
        <strain evidence="9 10">GH3-10</strain>
    </source>
</reference>
<comment type="pathway">
    <text evidence="1 7">tRNA modification; tRNA-queuosine biosynthesis.</text>
</comment>
<keyword evidence="10" id="KW-1185">Reference proteome</keyword>
<comment type="caution">
    <text evidence="9">The sequence shown here is derived from an EMBL/GenBank/DDBJ whole genome shotgun (WGS) entry which is preliminary data.</text>
</comment>
<comment type="function">
    <text evidence="7">Catalyzes the base-exchange of a guanine (G) residue with the queuine precursor 7-aminomethyl-7-deazaguanine (PreQ1) at position 34 (anticodon wobble position) in tRNAs with GU(N) anticodons (tRNA-Asp, -Asn, -His and -Tyr). Catalysis occurs through a double-displacement mechanism. The nucleophile active site attacks the C1' of nucleotide 34 to detach the guanine base from the RNA, forming a covalent enzyme-RNA intermediate. The proton acceptor active site deprotonates the incoming PreQ1, allowing a nucleophilic attack on the C1' of the ribose to form the product. After dissociation, two additional enzymatic reactions on the tRNA convert PreQ1 to queuine (Q), resulting in the hypermodified nucleoside queuosine (7-(((4,5-cis-dihydroxy-2-cyclopenten-1-yl)amino)methyl)-7-deazaguanosine).</text>
</comment>
<feature type="active site" description="Nucleophile" evidence="7">
    <location>
        <position position="274"/>
    </location>
</feature>
<dbReference type="InterPro" id="IPR050076">
    <property type="entry name" value="ArchSynthase1/Queuine_TRR"/>
</dbReference>
<feature type="region of interest" description="RNA binding; important for wobble base 34 recognition" evidence="7">
    <location>
        <begin position="279"/>
        <end position="283"/>
    </location>
</feature>
<dbReference type="PANTHER" id="PTHR46499:SF1">
    <property type="entry name" value="QUEUINE TRNA-RIBOSYLTRANSFERASE"/>
    <property type="match status" value="1"/>
</dbReference>
<evidence type="ECO:0000256" key="7">
    <source>
        <dbReference type="HAMAP-Rule" id="MF_00168"/>
    </source>
</evidence>
<keyword evidence="4 7" id="KW-0819">tRNA processing</keyword>
<feature type="active site" description="Proton acceptor" evidence="7">
    <location>
        <position position="96"/>
    </location>
</feature>
<accession>A0A844XF24</accession>
<feature type="binding site" evidence="7">
    <location>
        <position position="197"/>
    </location>
    <ligand>
        <name>substrate</name>
    </ligand>
</feature>
<gene>
    <name evidence="7 9" type="primary">tgt</name>
    <name evidence="9" type="ORF">GRF63_09310</name>
</gene>
<comment type="catalytic activity">
    <reaction evidence="6 7">
        <text>7-aminomethyl-7-carbaguanine + guanosine(34) in tRNA = 7-aminomethyl-7-carbaguanosine(34) in tRNA + guanine</text>
        <dbReference type="Rhea" id="RHEA:24104"/>
        <dbReference type="Rhea" id="RHEA-COMP:10341"/>
        <dbReference type="Rhea" id="RHEA-COMP:10342"/>
        <dbReference type="ChEBI" id="CHEBI:16235"/>
        <dbReference type="ChEBI" id="CHEBI:58703"/>
        <dbReference type="ChEBI" id="CHEBI:74269"/>
        <dbReference type="ChEBI" id="CHEBI:82833"/>
        <dbReference type="EC" id="2.4.2.29"/>
    </reaction>
</comment>
<feature type="domain" description="tRNA-guanine(15) transglycosylase-like" evidence="8">
    <location>
        <begin position="18"/>
        <end position="376"/>
    </location>
</feature>
<dbReference type="EMBL" id="WUBR01000002">
    <property type="protein sequence ID" value="MWV28105.1"/>
    <property type="molecule type" value="Genomic_DNA"/>
</dbReference>
<protein>
    <recommendedName>
        <fullName evidence="7">Queuine tRNA-ribosyltransferase</fullName>
        <ecNumber evidence="7">2.4.2.29</ecNumber>
    </recommendedName>
    <alternativeName>
        <fullName evidence="7">Guanine insertion enzyme</fullName>
    </alternativeName>
    <alternativeName>
        <fullName evidence="7">tRNA-guanine transglycosylase</fullName>
    </alternativeName>
</protein>
<feature type="binding site" evidence="7">
    <location>
        <position position="343"/>
    </location>
    <ligand>
        <name>Zn(2+)</name>
        <dbReference type="ChEBI" id="CHEBI:29105"/>
    </ligand>
</feature>
<comment type="subunit">
    <text evidence="7">Homodimer. Within each dimer, one monomer is responsible for RNA recognition and catalysis, while the other monomer binds to the replacement base PreQ1.</text>
</comment>
<dbReference type="FunFam" id="3.20.20.105:FF:000001">
    <property type="entry name" value="Queuine tRNA-ribosyltransferase"/>
    <property type="match status" value="1"/>
</dbReference>
<dbReference type="EC" id="2.4.2.29" evidence="7"/>
<dbReference type="Gene3D" id="3.20.20.105">
    <property type="entry name" value="Queuine tRNA-ribosyltransferase-like"/>
    <property type="match status" value="1"/>
</dbReference>
<evidence type="ECO:0000256" key="4">
    <source>
        <dbReference type="ARBA" id="ARBA00022694"/>
    </source>
</evidence>